<sequence>MTAGNSIDIVRKLQHRAHGPAACESDRLGGRTHLIAPDNTGVVHSMPSSTKSSGSGSTASALSYKLPLASDVHLIHVSDMHILGGGAFLFDLSGLWPLPLRTDGKPDFQMLHEILGYFEPDHFGGEVGVQM</sequence>
<dbReference type="Proteomes" id="UP000008370">
    <property type="component" value="Unassembled WGS sequence"/>
</dbReference>
<dbReference type="InParanoid" id="K5WRH1"/>
<accession>K5WRH1</accession>
<dbReference type="GeneID" id="18910724"/>
<dbReference type="KEGG" id="pco:PHACADRAFT_191022"/>
<name>K5WRH1_PHACS</name>
<evidence type="ECO:0000313" key="1">
    <source>
        <dbReference type="EMBL" id="EKM61829.1"/>
    </source>
</evidence>
<dbReference type="AlphaFoldDB" id="K5WRH1"/>
<dbReference type="EMBL" id="JH930468">
    <property type="protein sequence ID" value="EKM61829.1"/>
    <property type="molecule type" value="Genomic_DNA"/>
</dbReference>
<gene>
    <name evidence="1" type="ORF">PHACADRAFT_191022</name>
</gene>
<organism evidence="1 2">
    <name type="scientific">Phanerochaete carnosa (strain HHB-10118-sp)</name>
    <name type="common">White-rot fungus</name>
    <name type="synonym">Peniophora carnosa</name>
    <dbReference type="NCBI Taxonomy" id="650164"/>
    <lineage>
        <taxon>Eukaryota</taxon>
        <taxon>Fungi</taxon>
        <taxon>Dikarya</taxon>
        <taxon>Basidiomycota</taxon>
        <taxon>Agaricomycotina</taxon>
        <taxon>Agaricomycetes</taxon>
        <taxon>Polyporales</taxon>
        <taxon>Phanerochaetaceae</taxon>
        <taxon>Phanerochaete</taxon>
    </lineage>
</organism>
<proteinExistence type="predicted"/>
<dbReference type="HOGENOM" id="CLU_1928345_0_0_1"/>
<protein>
    <submittedName>
        <fullName evidence="1">Uncharacterized protein</fullName>
    </submittedName>
</protein>
<reference evidence="1 2" key="1">
    <citation type="journal article" date="2012" name="BMC Genomics">
        <title>Comparative genomics of the white-rot fungi, Phanerochaete carnosa and P. chrysosporium, to elucidate the genetic basis of the distinct wood types they colonize.</title>
        <authorList>
            <person name="Suzuki H."/>
            <person name="MacDonald J."/>
            <person name="Syed K."/>
            <person name="Salamov A."/>
            <person name="Hori C."/>
            <person name="Aerts A."/>
            <person name="Henrissat B."/>
            <person name="Wiebenga A."/>
            <person name="vanKuyk P.A."/>
            <person name="Barry K."/>
            <person name="Lindquist E."/>
            <person name="LaButti K."/>
            <person name="Lapidus A."/>
            <person name="Lucas S."/>
            <person name="Coutinho P."/>
            <person name="Gong Y."/>
            <person name="Samejima M."/>
            <person name="Mahadevan R."/>
            <person name="Abou-Zaid M."/>
            <person name="de Vries R.P."/>
            <person name="Igarashi K."/>
            <person name="Yadav J.S."/>
            <person name="Grigoriev I.V."/>
            <person name="Master E.R."/>
        </authorList>
    </citation>
    <scope>NUCLEOTIDE SEQUENCE [LARGE SCALE GENOMIC DNA]</scope>
    <source>
        <strain evidence="1 2">HHB-10118-sp</strain>
    </source>
</reference>
<evidence type="ECO:0000313" key="2">
    <source>
        <dbReference type="Proteomes" id="UP000008370"/>
    </source>
</evidence>
<dbReference type="RefSeq" id="XP_007391223.1">
    <property type="nucleotide sequence ID" value="XM_007391161.1"/>
</dbReference>
<keyword evidence="2" id="KW-1185">Reference proteome</keyword>